<sequence>MPKHPVEIGPTGIQTAHKLKSLRRAHGVSQRQLSALVAELGHPLPHTSISRIERIRRRCDVDELAAIAAALGISPMALLLPSGAVQEAGHRG</sequence>
<protein>
    <recommendedName>
        <fullName evidence="1">HTH cro/C1-type domain-containing protein</fullName>
    </recommendedName>
</protein>
<feature type="domain" description="HTH cro/C1-type" evidence="1">
    <location>
        <begin position="19"/>
        <end position="79"/>
    </location>
</feature>
<dbReference type="InterPro" id="IPR001387">
    <property type="entry name" value="Cro/C1-type_HTH"/>
</dbReference>
<evidence type="ECO:0000259" key="1">
    <source>
        <dbReference type="PROSITE" id="PS50943"/>
    </source>
</evidence>
<dbReference type="Proteomes" id="UP000037982">
    <property type="component" value="Unassembled WGS sequence"/>
</dbReference>
<dbReference type="PROSITE" id="PS50943">
    <property type="entry name" value="HTH_CROC1"/>
    <property type="match status" value="1"/>
</dbReference>
<accession>A0A0N0GWY3</accession>
<dbReference type="PATRIC" id="fig|66876.3.peg.6286"/>
<dbReference type="EMBL" id="LGKG01000159">
    <property type="protein sequence ID" value="KPC60579.1"/>
    <property type="molecule type" value="Genomic_DNA"/>
</dbReference>
<dbReference type="GO" id="GO:0003677">
    <property type="term" value="F:DNA binding"/>
    <property type="evidence" value="ECO:0007669"/>
    <property type="project" value="InterPro"/>
</dbReference>
<gene>
    <name evidence="2" type="ORF">ADL29_28670</name>
</gene>
<organism evidence="2 3">
    <name type="scientific">Streptomyces chattanoogensis</name>
    <dbReference type="NCBI Taxonomy" id="66876"/>
    <lineage>
        <taxon>Bacteria</taxon>
        <taxon>Bacillati</taxon>
        <taxon>Actinomycetota</taxon>
        <taxon>Actinomycetes</taxon>
        <taxon>Kitasatosporales</taxon>
        <taxon>Streptomycetaceae</taxon>
        <taxon>Streptomyces</taxon>
    </lineage>
</organism>
<dbReference type="SMART" id="SM00530">
    <property type="entry name" value="HTH_XRE"/>
    <property type="match status" value="1"/>
</dbReference>
<reference evidence="3" key="1">
    <citation type="submission" date="2015-07" db="EMBL/GenBank/DDBJ databases">
        <authorList>
            <person name="Ju K.-S."/>
            <person name="Doroghazi J.R."/>
            <person name="Metcalf W.W."/>
        </authorList>
    </citation>
    <scope>NUCLEOTIDE SEQUENCE [LARGE SCALE GENOMIC DNA]</scope>
    <source>
        <strain evidence="3">NRRL ISP-5002</strain>
    </source>
</reference>
<dbReference type="SUPFAM" id="SSF47413">
    <property type="entry name" value="lambda repressor-like DNA-binding domains"/>
    <property type="match status" value="1"/>
</dbReference>
<comment type="caution">
    <text evidence="2">The sequence shown here is derived from an EMBL/GenBank/DDBJ whole genome shotgun (WGS) entry which is preliminary data.</text>
</comment>
<name>A0A0N0GWY3_9ACTN</name>
<dbReference type="Gene3D" id="1.10.260.40">
    <property type="entry name" value="lambda repressor-like DNA-binding domains"/>
    <property type="match status" value="1"/>
</dbReference>
<dbReference type="AlphaFoldDB" id="A0A0N0GWY3"/>
<evidence type="ECO:0000313" key="2">
    <source>
        <dbReference type="EMBL" id="KPC60579.1"/>
    </source>
</evidence>
<dbReference type="InterPro" id="IPR010982">
    <property type="entry name" value="Lambda_DNA-bd_dom_sf"/>
</dbReference>
<proteinExistence type="predicted"/>
<dbReference type="Pfam" id="PF13560">
    <property type="entry name" value="HTH_31"/>
    <property type="match status" value="1"/>
</dbReference>
<keyword evidence="3" id="KW-1185">Reference proteome</keyword>
<dbReference type="RefSeq" id="WP_053926466.1">
    <property type="nucleotide sequence ID" value="NZ_LGKG01000159.1"/>
</dbReference>
<evidence type="ECO:0000313" key="3">
    <source>
        <dbReference type="Proteomes" id="UP000037982"/>
    </source>
</evidence>